<dbReference type="SUPFAM" id="SSF53098">
    <property type="entry name" value="Ribonuclease H-like"/>
    <property type="match status" value="1"/>
</dbReference>
<dbReference type="SMART" id="SM00479">
    <property type="entry name" value="EXOIII"/>
    <property type="match status" value="1"/>
</dbReference>
<comment type="caution">
    <text evidence="3">The sequence shown here is derived from an EMBL/GenBank/DDBJ whole genome shotgun (WGS) entry which is preliminary data.</text>
</comment>
<feature type="domain" description="Exonuclease" evidence="2">
    <location>
        <begin position="94"/>
        <end position="256"/>
    </location>
</feature>
<dbReference type="EMBL" id="JAVDSG010000001">
    <property type="protein sequence ID" value="MDR6598650.1"/>
    <property type="molecule type" value="Genomic_DNA"/>
</dbReference>
<dbReference type="InterPro" id="IPR036397">
    <property type="entry name" value="RNaseH_sf"/>
</dbReference>
<evidence type="ECO:0000259" key="2">
    <source>
        <dbReference type="SMART" id="SM00479"/>
    </source>
</evidence>
<feature type="region of interest" description="Disordered" evidence="1">
    <location>
        <begin position="56"/>
        <end position="78"/>
    </location>
</feature>
<organism evidence="3 4">
    <name type="scientific">Saccharothrix longispora</name>
    <dbReference type="NCBI Taxonomy" id="33920"/>
    <lineage>
        <taxon>Bacteria</taxon>
        <taxon>Bacillati</taxon>
        <taxon>Actinomycetota</taxon>
        <taxon>Actinomycetes</taxon>
        <taxon>Pseudonocardiales</taxon>
        <taxon>Pseudonocardiaceae</taxon>
        <taxon>Saccharothrix</taxon>
    </lineage>
</organism>
<dbReference type="PANTHER" id="PTHR30231">
    <property type="entry name" value="DNA POLYMERASE III SUBUNIT EPSILON"/>
    <property type="match status" value="1"/>
</dbReference>
<feature type="compositionally biased region" description="Low complexity" evidence="1">
    <location>
        <begin position="69"/>
        <end position="78"/>
    </location>
</feature>
<evidence type="ECO:0000313" key="3">
    <source>
        <dbReference type="EMBL" id="MDR6598650.1"/>
    </source>
</evidence>
<evidence type="ECO:0000313" key="4">
    <source>
        <dbReference type="Proteomes" id="UP001268819"/>
    </source>
</evidence>
<dbReference type="Pfam" id="PF00929">
    <property type="entry name" value="RNase_T"/>
    <property type="match status" value="1"/>
</dbReference>
<dbReference type="Proteomes" id="UP001268819">
    <property type="component" value="Unassembled WGS sequence"/>
</dbReference>
<dbReference type="InterPro" id="IPR013520">
    <property type="entry name" value="Ribonucl_H"/>
</dbReference>
<dbReference type="Gene3D" id="3.30.420.10">
    <property type="entry name" value="Ribonuclease H-like superfamily/Ribonuclease H"/>
    <property type="match status" value="1"/>
</dbReference>
<proteinExistence type="predicted"/>
<keyword evidence="4" id="KW-1185">Reference proteome</keyword>
<reference evidence="3 4" key="1">
    <citation type="submission" date="2023-07" db="EMBL/GenBank/DDBJ databases">
        <title>Sequencing the genomes of 1000 actinobacteria strains.</title>
        <authorList>
            <person name="Klenk H.-P."/>
        </authorList>
    </citation>
    <scope>NUCLEOTIDE SEQUENCE [LARGE SCALE GENOMIC DNA]</scope>
    <source>
        <strain evidence="3 4">DSM 43749</strain>
    </source>
</reference>
<sequence length="359" mass="38803">MSTVYREEVPAHLMTVAQLRSSGRRPRDPGVASGWLERVFEGDVWRTPLYDARSARPLPAPARPPAPPSTASVTAPSSRAGAAAWARDVLRARDAVVLDTELTDFAGRVIEVAVLSVDGTVLLSTLVDPAGAPINPHAQRKHGISPAVLAGAPTMAQVWPRLEEALRDKVVIAWNAPFDQARLRDEHQRVVGAAALPEWLARPWECAMRRHAAWVGESNGRGSGYRNHKLEGGHRAEGDCRAVLDRLRQMASTTPGGAARVEPAPVDESDGEHHHHWQGTRQGTALDDWIRIAPGRICGEIAGAADGGPSEDDGVDAFYGVDHTARCVPDAVCRTVLRLADGDRFDEAMRLVEEHVLAP</sequence>
<dbReference type="InterPro" id="IPR012337">
    <property type="entry name" value="RNaseH-like_sf"/>
</dbReference>
<evidence type="ECO:0000256" key="1">
    <source>
        <dbReference type="SAM" id="MobiDB-lite"/>
    </source>
</evidence>
<dbReference type="CDD" id="cd06127">
    <property type="entry name" value="DEDDh"/>
    <property type="match status" value="1"/>
</dbReference>
<feature type="compositionally biased region" description="Pro residues" evidence="1">
    <location>
        <begin position="58"/>
        <end position="68"/>
    </location>
</feature>
<accession>A0ABU1Q6Y7</accession>
<feature type="region of interest" description="Disordered" evidence="1">
    <location>
        <begin position="252"/>
        <end position="281"/>
    </location>
</feature>
<name>A0ABU1Q6Y7_9PSEU</name>
<dbReference type="PANTHER" id="PTHR30231:SF41">
    <property type="entry name" value="DNA POLYMERASE III SUBUNIT EPSILON"/>
    <property type="match status" value="1"/>
</dbReference>
<protein>
    <recommendedName>
        <fullName evidence="2">Exonuclease domain-containing protein</fullName>
    </recommendedName>
</protein>
<gene>
    <name evidence="3" type="ORF">J2S66_007034</name>
</gene>